<dbReference type="GO" id="GO:0034088">
    <property type="term" value="P:maintenance of mitotic sister chromatid cohesion"/>
    <property type="evidence" value="ECO:0007669"/>
    <property type="project" value="TreeGrafter"/>
</dbReference>
<dbReference type="GO" id="GO:0000775">
    <property type="term" value="C:chromosome, centromeric region"/>
    <property type="evidence" value="ECO:0007669"/>
    <property type="project" value="TreeGrafter"/>
</dbReference>
<dbReference type="InterPro" id="IPR019128">
    <property type="entry name" value="Dcc1"/>
</dbReference>
<accession>A0A9P6T848</accession>
<protein>
    <recommendedName>
        <fullName evidence="5">Sister chromatid cohesion protein Dcc1</fullName>
    </recommendedName>
</protein>
<evidence type="ECO:0000256" key="2">
    <source>
        <dbReference type="ARBA" id="ARBA00022705"/>
    </source>
</evidence>
<dbReference type="OrthoDB" id="276989at2759"/>
<evidence type="ECO:0000313" key="3">
    <source>
        <dbReference type="EMBL" id="KAG0142225.1"/>
    </source>
</evidence>
<dbReference type="PANTHER" id="PTHR13395:SF6">
    <property type="entry name" value="SISTER CHROMATID COHESION PROTEIN DCC1"/>
    <property type="match status" value="1"/>
</dbReference>
<dbReference type="GO" id="GO:0000785">
    <property type="term" value="C:chromatin"/>
    <property type="evidence" value="ECO:0007669"/>
    <property type="project" value="TreeGrafter"/>
</dbReference>
<dbReference type="GO" id="GO:0006260">
    <property type="term" value="P:DNA replication"/>
    <property type="evidence" value="ECO:0007669"/>
    <property type="project" value="UniProtKB-KW"/>
</dbReference>
<dbReference type="AlphaFoldDB" id="A0A9P6T848"/>
<evidence type="ECO:0008006" key="5">
    <source>
        <dbReference type="Google" id="ProtNLM"/>
    </source>
</evidence>
<dbReference type="Proteomes" id="UP000886653">
    <property type="component" value="Unassembled WGS sequence"/>
</dbReference>
<gene>
    <name evidence="3" type="ORF">CROQUDRAFT_50634</name>
</gene>
<dbReference type="Pfam" id="PF09724">
    <property type="entry name" value="Dcc1"/>
    <property type="match status" value="1"/>
</dbReference>
<organism evidence="3 4">
    <name type="scientific">Cronartium quercuum f. sp. fusiforme G11</name>
    <dbReference type="NCBI Taxonomy" id="708437"/>
    <lineage>
        <taxon>Eukaryota</taxon>
        <taxon>Fungi</taxon>
        <taxon>Dikarya</taxon>
        <taxon>Basidiomycota</taxon>
        <taxon>Pucciniomycotina</taxon>
        <taxon>Pucciniomycetes</taxon>
        <taxon>Pucciniales</taxon>
        <taxon>Coleosporiaceae</taxon>
        <taxon>Cronartium</taxon>
    </lineage>
</organism>
<name>A0A9P6T848_9BASI</name>
<comment type="caution">
    <text evidence="3">The sequence shown here is derived from an EMBL/GenBank/DDBJ whole genome shotgun (WGS) entry which is preliminary data.</text>
</comment>
<sequence>MERSTSLDQTHSLRLVDPHDHLQHFPLPSTSAFLSPTSTSAHPQISYLLLELPPDLLKPIKDHLLQNDHGTALCPMELRGRLDDELVLTTSDKTYSLRTVQNSNSVMVCGTTPELGTGRVSLEVLKTVNETIEIVDVTALPGSRLERVAELLRHSIYRGEEEEKRRAAEGGSAVTFEQLSSETRASDAEIRSELVRLNVVEYASGLRMVSRAYLAEILGGVLGAIIELGFEPHEPLALSGLVELVCVQKNVHPPVLSQILGWYVSGLETPLDLEQSVTLDIGRIVTAVGLSLLLCIRPTKLEPMNPRCTKLVQTVPVESFLISWKARVGNAYGDQYCSIDSLNTHSILSVDQKHLTVVSVDTLSSEPKTRMSQLFEIRGRWRMDELERFVRPLTAGGVKKKWDELMLKYCRKIKEKESVKGEGGKIEVIEVVWLTARNNW</sequence>
<dbReference type="PANTHER" id="PTHR13395">
    <property type="entry name" value="SISTER CHROMATID COHESION PROTEIN DCC1-RELATED"/>
    <property type="match status" value="1"/>
</dbReference>
<comment type="similarity">
    <text evidence="1">Belongs to the DCC1 family.</text>
</comment>
<reference evidence="3" key="1">
    <citation type="submission" date="2013-11" db="EMBL/GenBank/DDBJ databases">
        <title>Genome sequence of the fusiform rust pathogen reveals effectors for host alternation and coevolution with pine.</title>
        <authorList>
            <consortium name="DOE Joint Genome Institute"/>
            <person name="Smith K."/>
            <person name="Pendleton A."/>
            <person name="Kubisiak T."/>
            <person name="Anderson C."/>
            <person name="Salamov A."/>
            <person name="Aerts A."/>
            <person name="Riley R."/>
            <person name="Clum A."/>
            <person name="Lindquist E."/>
            <person name="Ence D."/>
            <person name="Campbell M."/>
            <person name="Kronenberg Z."/>
            <person name="Feau N."/>
            <person name="Dhillon B."/>
            <person name="Hamelin R."/>
            <person name="Burleigh J."/>
            <person name="Smith J."/>
            <person name="Yandell M."/>
            <person name="Nelson C."/>
            <person name="Grigoriev I."/>
            <person name="Davis J."/>
        </authorList>
    </citation>
    <scope>NUCLEOTIDE SEQUENCE</scope>
    <source>
        <strain evidence="3">G11</strain>
    </source>
</reference>
<evidence type="ECO:0000256" key="1">
    <source>
        <dbReference type="ARBA" id="ARBA00007017"/>
    </source>
</evidence>
<evidence type="ECO:0000313" key="4">
    <source>
        <dbReference type="Proteomes" id="UP000886653"/>
    </source>
</evidence>
<keyword evidence="2" id="KW-0235">DNA replication</keyword>
<keyword evidence="4" id="KW-1185">Reference proteome</keyword>
<proteinExistence type="inferred from homology"/>
<dbReference type="GO" id="GO:0031390">
    <property type="term" value="C:Ctf18 RFC-like complex"/>
    <property type="evidence" value="ECO:0007669"/>
    <property type="project" value="InterPro"/>
</dbReference>
<dbReference type="EMBL" id="MU167356">
    <property type="protein sequence ID" value="KAG0142225.1"/>
    <property type="molecule type" value="Genomic_DNA"/>
</dbReference>